<evidence type="ECO:0000313" key="3">
    <source>
        <dbReference type="Proteomes" id="UP000594263"/>
    </source>
</evidence>
<name>A0A7N0VFT2_KALFE</name>
<dbReference type="EnsemblPlants" id="Kaladp0674s0131.1.v1.1">
    <property type="protein sequence ID" value="Kaladp0674s0131.1.v1.1.CDS.1"/>
    <property type="gene ID" value="Kaladp0674s0131.v1.1"/>
</dbReference>
<evidence type="ECO:0000259" key="1">
    <source>
        <dbReference type="PROSITE" id="PS50004"/>
    </source>
</evidence>
<dbReference type="Gramene" id="Kaladp0674s0131.1.v1.1">
    <property type="protein sequence ID" value="Kaladp0674s0131.1.v1.1.CDS.1"/>
    <property type="gene ID" value="Kaladp0674s0131.v1.1"/>
</dbReference>
<keyword evidence="3" id="KW-1185">Reference proteome</keyword>
<dbReference type="PANTHER" id="PTHR32246">
    <property type="entry name" value="INGRESSION PROTEIN FIC1"/>
    <property type="match status" value="1"/>
</dbReference>
<dbReference type="Proteomes" id="UP000594263">
    <property type="component" value="Unplaced"/>
</dbReference>
<dbReference type="SUPFAM" id="SSF49562">
    <property type="entry name" value="C2 domain (Calcium/lipid-binding domain, CaLB)"/>
    <property type="match status" value="1"/>
</dbReference>
<organism evidence="2 3">
    <name type="scientific">Kalanchoe fedtschenkoi</name>
    <name type="common">Lavender scallops</name>
    <name type="synonym">South American air plant</name>
    <dbReference type="NCBI Taxonomy" id="63787"/>
    <lineage>
        <taxon>Eukaryota</taxon>
        <taxon>Viridiplantae</taxon>
        <taxon>Streptophyta</taxon>
        <taxon>Embryophyta</taxon>
        <taxon>Tracheophyta</taxon>
        <taxon>Spermatophyta</taxon>
        <taxon>Magnoliopsida</taxon>
        <taxon>eudicotyledons</taxon>
        <taxon>Gunneridae</taxon>
        <taxon>Pentapetalae</taxon>
        <taxon>Saxifragales</taxon>
        <taxon>Crassulaceae</taxon>
        <taxon>Kalanchoe</taxon>
    </lineage>
</organism>
<proteinExistence type="predicted"/>
<accession>A0A7N0VFT2</accession>
<feature type="domain" description="C2" evidence="1">
    <location>
        <begin position="1"/>
        <end position="114"/>
    </location>
</feature>
<sequence length="262" mass="28090">MATSYELEVTIKSAKDLKNVNWRNGQLKPYAVVWIDAAAKCSTDVDPEGDTDPAWDKTLSIPFRGPIEDATLFIDIVHFAENDDVAKPFIGSAKLRLQETVDEVGFGESETRTLRVRRPSDRPQGKIEVKVKVNRVGYRPLEPTSYYNPNPYAAPYSAAPPAPYGNPSYPGSYSAAPPATYGNPYYAAAPAPEPAAYRDPYYAAPPQAATAVVEGSKKKSGLGAGLAVGAVAGVLGGLALAEGVEHVEDKIADDVAERIDDF</sequence>
<dbReference type="Pfam" id="PF00168">
    <property type="entry name" value="C2"/>
    <property type="match status" value="1"/>
</dbReference>
<dbReference type="OMA" id="DTCPNWD"/>
<dbReference type="CDD" id="cd04051">
    <property type="entry name" value="C2_SRC2_like"/>
    <property type="match status" value="1"/>
</dbReference>
<dbReference type="InterPro" id="IPR035892">
    <property type="entry name" value="C2_domain_sf"/>
</dbReference>
<dbReference type="PROSITE" id="PS50004">
    <property type="entry name" value="C2"/>
    <property type="match status" value="1"/>
</dbReference>
<dbReference type="PANTHER" id="PTHR32246:SF20">
    <property type="entry name" value="CALCIUM-DEPENDENT LIPID-BINDING (CALB DOMAIN) FAMILY PROTEIN"/>
    <property type="match status" value="1"/>
</dbReference>
<dbReference type="InterPro" id="IPR000008">
    <property type="entry name" value="C2_dom"/>
</dbReference>
<reference evidence="2" key="1">
    <citation type="submission" date="2021-01" db="UniProtKB">
        <authorList>
            <consortium name="EnsemblPlants"/>
        </authorList>
    </citation>
    <scope>IDENTIFICATION</scope>
</reference>
<evidence type="ECO:0000313" key="2">
    <source>
        <dbReference type="EnsemblPlants" id="Kaladp0674s0131.1.v1.1.CDS.1"/>
    </source>
</evidence>
<dbReference type="InterPro" id="IPR044750">
    <property type="entry name" value="C2_SRC2/BAP"/>
</dbReference>
<protein>
    <recommendedName>
        <fullName evidence="1">C2 domain-containing protein</fullName>
    </recommendedName>
</protein>
<dbReference type="AlphaFoldDB" id="A0A7N0VFT2"/>
<dbReference type="Gene3D" id="2.60.40.150">
    <property type="entry name" value="C2 domain"/>
    <property type="match status" value="1"/>
</dbReference>
<dbReference type="SMART" id="SM00239">
    <property type="entry name" value="C2"/>
    <property type="match status" value="1"/>
</dbReference>
<dbReference type="GO" id="GO:0006952">
    <property type="term" value="P:defense response"/>
    <property type="evidence" value="ECO:0007669"/>
    <property type="project" value="InterPro"/>
</dbReference>